<evidence type="ECO:0000256" key="2">
    <source>
        <dbReference type="ARBA" id="ARBA00004496"/>
    </source>
</evidence>
<evidence type="ECO:0000256" key="1">
    <source>
        <dbReference type="ARBA" id="ARBA00004123"/>
    </source>
</evidence>
<comment type="pathway">
    <text evidence="3">Protein modification; protein ubiquitination.</text>
</comment>
<feature type="domain" description="U-box" evidence="9">
    <location>
        <begin position="797"/>
        <end position="868"/>
    </location>
</feature>
<evidence type="ECO:0000256" key="5">
    <source>
        <dbReference type="ARBA" id="ARBA00022490"/>
    </source>
</evidence>
<keyword evidence="6" id="KW-0808">Transferase</keyword>
<proteinExistence type="inferred from homology"/>
<comment type="similarity">
    <text evidence="4">Belongs to the ubiquitin conjugation factor E4 family.</text>
</comment>
<reference evidence="10 11" key="1">
    <citation type="submission" date="2024-04" db="EMBL/GenBank/DDBJ databases">
        <title>Tritrichomonas musculus Genome.</title>
        <authorList>
            <person name="Alves-Ferreira E."/>
            <person name="Grigg M."/>
            <person name="Lorenzi H."/>
            <person name="Galac M."/>
        </authorList>
    </citation>
    <scope>NUCLEOTIDE SEQUENCE [LARGE SCALE GENOMIC DNA]</scope>
    <source>
        <strain evidence="10 11">EAF2021</strain>
    </source>
</reference>
<dbReference type="Pfam" id="PF04564">
    <property type="entry name" value="U-box"/>
    <property type="match status" value="1"/>
</dbReference>
<name>A0ABR2KDH6_9EUKA</name>
<evidence type="ECO:0000256" key="6">
    <source>
        <dbReference type="ARBA" id="ARBA00022679"/>
    </source>
</evidence>
<dbReference type="InterPro" id="IPR003613">
    <property type="entry name" value="Ubox_domain"/>
</dbReference>
<dbReference type="Pfam" id="PF10408">
    <property type="entry name" value="Ufd2P_core"/>
    <property type="match status" value="1"/>
</dbReference>
<evidence type="ECO:0000256" key="8">
    <source>
        <dbReference type="ARBA" id="ARBA00023242"/>
    </source>
</evidence>
<keyword evidence="11" id="KW-1185">Reference proteome</keyword>
<dbReference type="SUPFAM" id="SSF57850">
    <property type="entry name" value="RING/U-box"/>
    <property type="match status" value="1"/>
</dbReference>
<evidence type="ECO:0000313" key="10">
    <source>
        <dbReference type="EMBL" id="KAK8889177.1"/>
    </source>
</evidence>
<dbReference type="SMART" id="SM00504">
    <property type="entry name" value="Ubox"/>
    <property type="match status" value="1"/>
</dbReference>
<keyword evidence="5" id="KW-0963">Cytoplasm</keyword>
<evidence type="ECO:0000259" key="9">
    <source>
        <dbReference type="PROSITE" id="PS51698"/>
    </source>
</evidence>
<dbReference type="PANTHER" id="PTHR13931">
    <property type="entry name" value="UBIQUITINATION FACTOR E4"/>
    <property type="match status" value="1"/>
</dbReference>
<organism evidence="10 11">
    <name type="scientific">Tritrichomonas musculus</name>
    <dbReference type="NCBI Taxonomy" id="1915356"/>
    <lineage>
        <taxon>Eukaryota</taxon>
        <taxon>Metamonada</taxon>
        <taxon>Parabasalia</taxon>
        <taxon>Tritrichomonadida</taxon>
        <taxon>Tritrichomonadidae</taxon>
        <taxon>Tritrichomonas</taxon>
    </lineage>
</organism>
<keyword evidence="7" id="KW-0833">Ubl conjugation pathway</keyword>
<protein>
    <recommendedName>
        <fullName evidence="9">U-box domain-containing protein</fullName>
    </recommendedName>
</protein>
<evidence type="ECO:0000256" key="3">
    <source>
        <dbReference type="ARBA" id="ARBA00004906"/>
    </source>
</evidence>
<evidence type="ECO:0000256" key="4">
    <source>
        <dbReference type="ARBA" id="ARBA00007434"/>
    </source>
</evidence>
<gene>
    <name evidence="10" type="ORF">M9Y10_033922</name>
</gene>
<comment type="subcellular location">
    <subcellularLocation>
        <location evidence="2">Cytoplasm</location>
    </subcellularLocation>
    <subcellularLocation>
        <location evidence="1">Nucleus</location>
    </subcellularLocation>
</comment>
<dbReference type="EMBL" id="JAPFFF010000005">
    <property type="protein sequence ID" value="KAK8889177.1"/>
    <property type="molecule type" value="Genomic_DNA"/>
</dbReference>
<sequence>MTQTNQTLVNFVQNLPITDKVSALKSLIIYDMQGGDFDDFILTLAPLIDFTKISPLRLILEMGKLKDGTQNVQRFVNDACRYLPTLIQVPDLFYSDYNMYMLFNEFVTYMRSHVNELGYLQNVIRATINADNSSVTFFLQILQEFEKRFLQTKLAQSLEELTVFYNLLAIDEIRYALCQSPTFYQVMSNLFMKSVLPVGQGILDFNEYFGTEENLNMAKLSSLENLLSSYYLQLKNIMLLCCRTNTQEKTFNFIRYFFLDMKRRANDQSYWMARYNFECTLMEISFIKRSEWAKSNPYTPYMQDTLAPMGDEYELSVVGRYSWVDPNNLTLNAMKISYNDNDDEILEDERSWQQILSQVREQKPKPDSNFFFATLYAIDLSSVNFLNILEGIGRQLMIEPNHPLKKQFKQLSLSIQALLCLDFKSSKMIDFLKGAMKFLQTTAQYNSMTKKVPARPPIAYQRLPEYILSSCAKLIFFYHQVGLLRNSNNELFEFIQMDSSLFMNKKYIRNPMIAKEIVQFFASIAREPMGRGNCHLIVTDTVIEEVYPAVVEFFSRVEKTGSHTEYYDKMNMRTPCLLLMEFWMQHRECRDYFIKHYKDQENANFLYFLLSDLTFYIQNCFGEISQLNESISQDDTRSKHFNIQKDNESIRRNIKSEFSTVRDYFNLVTAIASFAPFAFFEERSASNIVQTTVAVLNKSIIPGKLHVDNPEDIQYDEHYFLSSFATFISMLINNKTVMKMFVDPKYGFTSDLLNRTMNMLENLSKLKRDYSDVCRTFKRFVDAYNSVNILVLPDDVEIPFELTDPISCDLLLDPVTLPSGTVMNRSSVESLLDLKDPIKQTPFTMEQLVVNTEIKKQAEEFFKAHAVPSKA</sequence>
<dbReference type="InterPro" id="IPR013083">
    <property type="entry name" value="Znf_RING/FYVE/PHD"/>
</dbReference>
<dbReference type="InterPro" id="IPR045132">
    <property type="entry name" value="UBE4"/>
</dbReference>
<comment type="caution">
    <text evidence="10">The sequence shown here is derived from an EMBL/GenBank/DDBJ whole genome shotgun (WGS) entry which is preliminary data.</text>
</comment>
<dbReference type="InterPro" id="IPR019474">
    <property type="entry name" value="Ub_conjug_fac_E4_core"/>
</dbReference>
<evidence type="ECO:0000256" key="7">
    <source>
        <dbReference type="ARBA" id="ARBA00022786"/>
    </source>
</evidence>
<dbReference type="PROSITE" id="PS51698">
    <property type="entry name" value="U_BOX"/>
    <property type="match status" value="1"/>
</dbReference>
<dbReference type="PANTHER" id="PTHR13931:SF2">
    <property type="entry name" value="UBIQUITIN CONJUGATION FACTOR E4 B"/>
    <property type="match status" value="1"/>
</dbReference>
<keyword evidence="8" id="KW-0539">Nucleus</keyword>
<dbReference type="Proteomes" id="UP001470230">
    <property type="component" value="Unassembled WGS sequence"/>
</dbReference>
<dbReference type="Gene3D" id="3.30.40.10">
    <property type="entry name" value="Zinc/RING finger domain, C3HC4 (zinc finger)"/>
    <property type="match status" value="1"/>
</dbReference>
<accession>A0ABR2KDH6</accession>
<evidence type="ECO:0000313" key="11">
    <source>
        <dbReference type="Proteomes" id="UP001470230"/>
    </source>
</evidence>